<evidence type="ECO:0000259" key="1">
    <source>
        <dbReference type="Pfam" id="PF09836"/>
    </source>
</evidence>
<accession>A0A9W6IXB8</accession>
<dbReference type="EMBL" id="BSFF01000003">
    <property type="protein sequence ID" value="GLK56979.1"/>
    <property type="molecule type" value="Genomic_DNA"/>
</dbReference>
<dbReference type="EMBL" id="JAFBCY010000003">
    <property type="protein sequence ID" value="MBM7852769.1"/>
    <property type="molecule type" value="Genomic_DNA"/>
</dbReference>
<gene>
    <name evidence="2" type="ORF">GCM10008170_29980</name>
    <name evidence="3" type="ORF">JOD31_003011</name>
</gene>
<comment type="caution">
    <text evidence="2">The sequence shown here is derived from an EMBL/GenBank/DDBJ whole genome shotgun (WGS) entry which is preliminary data.</text>
</comment>
<dbReference type="Pfam" id="PF09836">
    <property type="entry name" value="DUF2063"/>
    <property type="match status" value="1"/>
</dbReference>
<dbReference type="AlphaFoldDB" id="A0A9W6IXB8"/>
<name>A0A9W6IXB8_9HYPH</name>
<dbReference type="RefSeq" id="WP_204951223.1">
    <property type="nucleotide sequence ID" value="NZ_BSFF01000003.1"/>
</dbReference>
<reference evidence="2" key="1">
    <citation type="journal article" date="2014" name="Int. J. Syst. Evol. Microbiol.">
        <title>Complete genome sequence of Corynebacterium casei LMG S-19264T (=DSM 44701T), isolated from a smear-ripened cheese.</title>
        <authorList>
            <consortium name="US DOE Joint Genome Institute (JGI-PGF)"/>
            <person name="Walter F."/>
            <person name="Albersmeier A."/>
            <person name="Kalinowski J."/>
            <person name="Ruckert C."/>
        </authorList>
    </citation>
    <scope>NUCLEOTIDE SEQUENCE</scope>
    <source>
        <strain evidence="2">VKM B-1606</strain>
    </source>
</reference>
<dbReference type="InterPro" id="IPR018640">
    <property type="entry name" value="DUF2063"/>
</dbReference>
<evidence type="ECO:0000313" key="5">
    <source>
        <dbReference type="Proteomes" id="UP001143400"/>
    </source>
</evidence>
<feature type="domain" description="Putative DNA-binding" evidence="1">
    <location>
        <begin position="5"/>
        <end position="96"/>
    </location>
</feature>
<evidence type="ECO:0000313" key="3">
    <source>
        <dbReference type="EMBL" id="MBM7852769.1"/>
    </source>
</evidence>
<protein>
    <submittedName>
        <fullName evidence="2">DUF2063 domain-containing protein</fullName>
    </submittedName>
</protein>
<evidence type="ECO:0000313" key="4">
    <source>
        <dbReference type="Proteomes" id="UP000758856"/>
    </source>
</evidence>
<keyword evidence="4" id="KW-1185">Reference proteome</keyword>
<dbReference type="Proteomes" id="UP000758856">
    <property type="component" value="Unassembled WGS sequence"/>
</dbReference>
<evidence type="ECO:0000313" key="2">
    <source>
        <dbReference type="EMBL" id="GLK56979.1"/>
    </source>
</evidence>
<sequence length="260" mass="27084">MSAAAQARFAAAALDPHAAPPPDLAAAGGLRPERRFAVYRNNVAVGLGGALAARFPAVRRIVGDAFFAELARGFIHAHPPRSTLMMVYGEAFPEFIAAAPDLAELPYLGDVARLEAARTRAYHAADAVPLVADAFAAVPPETLPELGLRLHPSVGVVRSPHPVVSIWAMNADEAELGPIAGLLAEDGLVTRPELEVHVRRLPRGGAAFLAALGSGRALGRACAIARRVAPDFDLTLNLSGLIAAGLVATIDPPPNPELQP</sequence>
<dbReference type="Gene3D" id="1.10.150.690">
    <property type="entry name" value="DUF2063"/>
    <property type="match status" value="1"/>
</dbReference>
<reference evidence="2" key="3">
    <citation type="submission" date="2023-01" db="EMBL/GenBank/DDBJ databases">
        <authorList>
            <person name="Sun Q."/>
            <person name="Evtushenko L."/>
        </authorList>
    </citation>
    <scope>NUCLEOTIDE SEQUENCE</scope>
    <source>
        <strain evidence="2">VKM B-1606</strain>
    </source>
</reference>
<proteinExistence type="predicted"/>
<organism evidence="2 5">
    <name type="scientific">Methylopila capsulata</name>
    <dbReference type="NCBI Taxonomy" id="61654"/>
    <lineage>
        <taxon>Bacteria</taxon>
        <taxon>Pseudomonadati</taxon>
        <taxon>Pseudomonadota</taxon>
        <taxon>Alphaproteobacteria</taxon>
        <taxon>Hyphomicrobiales</taxon>
        <taxon>Methylopilaceae</taxon>
        <taxon>Methylopila</taxon>
    </lineage>
</organism>
<reference evidence="3 4" key="2">
    <citation type="submission" date="2021-01" db="EMBL/GenBank/DDBJ databases">
        <title>Genomic Encyclopedia of Type Strains, Phase IV (KMG-IV): sequencing the most valuable type-strain genomes for metagenomic binning, comparative biology and taxonomic classification.</title>
        <authorList>
            <person name="Goeker M."/>
        </authorList>
    </citation>
    <scope>NUCLEOTIDE SEQUENCE [LARGE SCALE GENOMIC DNA]</scope>
    <source>
        <strain evidence="3 4">DSM 6130</strain>
    </source>
</reference>
<dbReference type="Proteomes" id="UP001143400">
    <property type="component" value="Unassembled WGS sequence"/>
</dbReference>
<dbReference type="InterPro" id="IPR044922">
    <property type="entry name" value="DUF2063_N_sf"/>
</dbReference>